<accession>A0AAN7THH6</accession>
<evidence type="ECO:0000256" key="2">
    <source>
        <dbReference type="SAM" id="Phobius"/>
    </source>
</evidence>
<feature type="region of interest" description="Disordered" evidence="1">
    <location>
        <begin position="205"/>
        <end position="232"/>
    </location>
</feature>
<gene>
    <name evidence="3" type="ORF">LTR62_004496</name>
</gene>
<keyword evidence="2" id="KW-1133">Transmembrane helix</keyword>
<dbReference type="EMBL" id="JAVRRL010000033">
    <property type="protein sequence ID" value="KAK5112153.1"/>
    <property type="molecule type" value="Genomic_DNA"/>
</dbReference>
<evidence type="ECO:0000256" key="1">
    <source>
        <dbReference type="SAM" id="MobiDB-lite"/>
    </source>
</evidence>
<dbReference type="Proteomes" id="UP001310890">
    <property type="component" value="Unassembled WGS sequence"/>
</dbReference>
<keyword evidence="2" id="KW-0472">Membrane</keyword>
<comment type="caution">
    <text evidence="3">The sequence shown here is derived from an EMBL/GenBank/DDBJ whole genome shotgun (WGS) entry which is preliminary data.</text>
</comment>
<evidence type="ECO:0000313" key="3">
    <source>
        <dbReference type="EMBL" id="KAK5112153.1"/>
    </source>
</evidence>
<evidence type="ECO:0000313" key="4">
    <source>
        <dbReference type="Proteomes" id="UP001310890"/>
    </source>
</evidence>
<name>A0AAN7THH6_9PEZI</name>
<protein>
    <submittedName>
        <fullName evidence="3">Uncharacterized protein</fullName>
    </submittedName>
</protein>
<dbReference type="AlphaFoldDB" id="A0AAN7THH6"/>
<feature type="transmembrane region" description="Helical" evidence="2">
    <location>
        <begin position="60"/>
        <end position="85"/>
    </location>
</feature>
<sequence length="284" mass="30121">MNSQPRTEKLCFSNGPLEDFPPQYESEVNAELRRFDDHEAHQIHPELLQHPRKTSKRRSYLIISCAVTAILILLATLAGVLATYLNTQRQVRDTTEMSNQSSVVAESISQASTLSTRSMTINTTDVPVATVTVTATLDQTATAVTTDISIMSPASSLPPTAVTIILGSFLTISSKSYLATQPSSSSSVSTTPATIMVASLSSVELSPKSSPTPATLSRSSNEPHPTASVQPKTWIASDTNSISVTKTFTTTDTPSLAEIPAKPTGTKAGGWINFCGVPGMACSD</sequence>
<keyword evidence="2" id="KW-0812">Transmembrane</keyword>
<proteinExistence type="predicted"/>
<organism evidence="3 4">
    <name type="scientific">Meristemomyces frigidus</name>
    <dbReference type="NCBI Taxonomy" id="1508187"/>
    <lineage>
        <taxon>Eukaryota</taxon>
        <taxon>Fungi</taxon>
        <taxon>Dikarya</taxon>
        <taxon>Ascomycota</taxon>
        <taxon>Pezizomycotina</taxon>
        <taxon>Dothideomycetes</taxon>
        <taxon>Dothideomycetidae</taxon>
        <taxon>Mycosphaerellales</taxon>
        <taxon>Teratosphaeriaceae</taxon>
        <taxon>Meristemomyces</taxon>
    </lineage>
</organism>
<reference evidence="3" key="1">
    <citation type="submission" date="2023-08" db="EMBL/GenBank/DDBJ databases">
        <title>Black Yeasts Isolated from many extreme environments.</title>
        <authorList>
            <person name="Coleine C."/>
            <person name="Stajich J.E."/>
            <person name="Selbmann L."/>
        </authorList>
    </citation>
    <scope>NUCLEOTIDE SEQUENCE</scope>
    <source>
        <strain evidence="3">CCFEE 5401</strain>
    </source>
</reference>
<feature type="compositionally biased region" description="Polar residues" evidence="1">
    <location>
        <begin position="212"/>
        <end position="232"/>
    </location>
</feature>